<dbReference type="EMBL" id="JACBZP010000001">
    <property type="protein sequence ID" value="NYI68827.1"/>
    <property type="molecule type" value="Genomic_DNA"/>
</dbReference>
<gene>
    <name evidence="5" type="ORF">BJY26_003133</name>
</gene>
<dbReference type="InterPro" id="IPR011711">
    <property type="entry name" value="GntR_C"/>
</dbReference>
<dbReference type="Pfam" id="PF00392">
    <property type="entry name" value="GntR"/>
    <property type="match status" value="1"/>
</dbReference>
<dbReference type="InterPro" id="IPR036388">
    <property type="entry name" value="WH-like_DNA-bd_sf"/>
</dbReference>
<dbReference type="PANTHER" id="PTHR43537:SF20">
    <property type="entry name" value="HTH-TYPE TRANSCRIPTIONAL REPRESSOR GLAR"/>
    <property type="match status" value="1"/>
</dbReference>
<dbReference type="Proteomes" id="UP000539111">
    <property type="component" value="Unassembled WGS sequence"/>
</dbReference>
<dbReference type="CDD" id="cd07377">
    <property type="entry name" value="WHTH_GntR"/>
    <property type="match status" value="1"/>
</dbReference>
<dbReference type="Gene3D" id="1.20.120.530">
    <property type="entry name" value="GntR ligand-binding domain-like"/>
    <property type="match status" value="1"/>
</dbReference>
<comment type="caution">
    <text evidence="5">The sequence shown here is derived from an EMBL/GenBank/DDBJ whole genome shotgun (WGS) entry which is preliminary data.</text>
</comment>
<keyword evidence="6" id="KW-1185">Reference proteome</keyword>
<dbReference type="SMART" id="SM00345">
    <property type="entry name" value="HTH_GNTR"/>
    <property type="match status" value="1"/>
</dbReference>
<dbReference type="RefSeq" id="WP_179429114.1">
    <property type="nucleotide sequence ID" value="NZ_JACBZP010000001.1"/>
</dbReference>
<keyword evidence="2 5" id="KW-0238">DNA-binding</keyword>
<dbReference type="InterPro" id="IPR036390">
    <property type="entry name" value="WH_DNA-bd_sf"/>
</dbReference>
<dbReference type="SUPFAM" id="SSF46785">
    <property type="entry name" value="Winged helix' DNA-binding domain"/>
    <property type="match status" value="1"/>
</dbReference>
<dbReference type="AlphaFoldDB" id="A0A7Z0IIX7"/>
<dbReference type="Gene3D" id="1.10.10.10">
    <property type="entry name" value="Winged helix-like DNA-binding domain superfamily/Winged helix DNA-binding domain"/>
    <property type="match status" value="1"/>
</dbReference>
<evidence type="ECO:0000313" key="6">
    <source>
        <dbReference type="Proteomes" id="UP000539111"/>
    </source>
</evidence>
<sequence>MSKRGSSATKTQAVFDRLHSDITSGRLTSGERLSPEGLKAGLGVSVSVIREALTQLVAQGLVQIEHNRGFHVKQLSIRDLVDLMYVRKINECAALRLAVERHDLAWESTVLAAHHVMAGLSMYSPDDPAHRNDEWARAHTIYHQKLFEGCGNDTLIDICRNLSEAAELYRGWTTQDAPDSETEVAANHKQLLDAVLARDADKTVALHTSHLQRTIDILLSRTEKIGDIDTTISK</sequence>
<dbReference type="PROSITE" id="PS50949">
    <property type="entry name" value="HTH_GNTR"/>
    <property type="match status" value="1"/>
</dbReference>
<dbReference type="SMART" id="SM00895">
    <property type="entry name" value="FCD"/>
    <property type="match status" value="1"/>
</dbReference>
<name>A0A7Z0IIX7_9MICO</name>
<dbReference type="GO" id="GO:0003700">
    <property type="term" value="F:DNA-binding transcription factor activity"/>
    <property type="evidence" value="ECO:0007669"/>
    <property type="project" value="InterPro"/>
</dbReference>
<dbReference type="InterPro" id="IPR008920">
    <property type="entry name" value="TF_FadR/GntR_C"/>
</dbReference>
<dbReference type="PANTHER" id="PTHR43537">
    <property type="entry name" value="TRANSCRIPTIONAL REGULATOR, GNTR FAMILY"/>
    <property type="match status" value="1"/>
</dbReference>
<organism evidence="5 6">
    <name type="scientific">Spelaeicoccus albus</name>
    <dbReference type="NCBI Taxonomy" id="1280376"/>
    <lineage>
        <taxon>Bacteria</taxon>
        <taxon>Bacillati</taxon>
        <taxon>Actinomycetota</taxon>
        <taxon>Actinomycetes</taxon>
        <taxon>Micrococcales</taxon>
        <taxon>Brevibacteriaceae</taxon>
        <taxon>Spelaeicoccus</taxon>
    </lineage>
</organism>
<evidence type="ECO:0000256" key="3">
    <source>
        <dbReference type="ARBA" id="ARBA00023163"/>
    </source>
</evidence>
<dbReference type="InterPro" id="IPR000524">
    <property type="entry name" value="Tscrpt_reg_HTH_GntR"/>
</dbReference>
<evidence type="ECO:0000256" key="1">
    <source>
        <dbReference type="ARBA" id="ARBA00023015"/>
    </source>
</evidence>
<feature type="domain" description="HTH gntR-type" evidence="4">
    <location>
        <begin position="8"/>
        <end position="75"/>
    </location>
</feature>
<evidence type="ECO:0000259" key="4">
    <source>
        <dbReference type="PROSITE" id="PS50949"/>
    </source>
</evidence>
<accession>A0A7Z0IIX7</accession>
<protein>
    <submittedName>
        <fullName evidence="5">DNA-binding GntR family transcriptional regulator</fullName>
    </submittedName>
</protein>
<keyword evidence="1" id="KW-0805">Transcription regulation</keyword>
<dbReference type="SUPFAM" id="SSF48008">
    <property type="entry name" value="GntR ligand-binding domain-like"/>
    <property type="match status" value="1"/>
</dbReference>
<evidence type="ECO:0000313" key="5">
    <source>
        <dbReference type="EMBL" id="NYI68827.1"/>
    </source>
</evidence>
<reference evidence="5 6" key="1">
    <citation type="submission" date="2020-07" db="EMBL/GenBank/DDBJ databases">
        <title>Sequencing the genomes of 1000 actinobacteria strains.</title>
        <authorList>
            <person name="Klenk H.-P."/>
        </authorList>
    </citation>
    <scope>NUCLEOTIDE SEQUENCE [LARGE SCALE GENOMIC DNA]</scope>
    <source>
        <strain evidence="5 6">DSM 26341</strain>
    </source>
</reference>
<dbReference type="Pfam" id="PF07729">
    <property type="entry name" value="FCD"/>
    <property type="match status" value="1"/>
</dbReference>
<evidence type="ECO:0000256" key="2">
    <source>
        <dbReference type="ARBA" id="ARBA00023125"/>
    </source>
</evidence>
<keyword evidence="3" id="KW-0804">Transcription</keyword>
<dbReference type="GO" id="GO:0003677">
    <property type="term" value="F:DNA binding"/>
    <property type="evidence" value="ECO:0007669"/>
    <property type="project" value="UniProtKB-KW"/>
</dbReference>
<proteinExistence type="predicted"/>